<keyword evidence="1" id="KW-0472">Membrane</keyword>
<dbReference type="OrthoDB" id="5652260at2"/>
<dbReference type="EMBL" id="LNXU01000019">
    <property type="protein sequence ID" value="KTC73303.1"/>
    <property type="molecule type" value="Genomic_DNA"/>
</dbReference>
<protein>
    <submittedName>
        <fullName evidence="2">Coiled-coil protein</fullName>
    </submittedName>
</protein>
<keyword evidence="1" id="KW-0812">Transmembrane</keyword>
<dbReference type="STRING" id="447.Lboz_1949"/>
<dbReference type="Proteomes" id="UP000054695">
    <property type="component" value="Unassembled WGS sequence"/>
</dbReference>
<sequence length="540" mass="62817">MAVSKQNPISSDKEKFFKQLHGRQQITLEEIQNEAEKESYTVILENQKALEAEFKHMFAVLQMQKDEDEERNKAFWLYCYYCATLLETFHKAYGQQSKEADYKKFKEKIKKHLLKEKEDAKAEEEFIDSLKNSFLDSFKNLCTAPAHLSRIRDYVAYSNLCRVYWVFCRLTLVSGFTLAKETHFLEKLDKILGTHTDADKIIDTLKAPNGVLNYFSVGLFLFRFAIDFGLLLRHTFCPKKGEGNNTPEEMWARFKFEFYKRHCNFANDLVWATVNFLTNFNHITHIPDPTAGVITAAFLGFDVCMTLYKCYLAKREYLAKKTQYEKEIEDYRNKALFTHLSQKERDAHIAMLEKQIIELEIDWRTKEATFYFNAAAAALLMFGFSASLLFTGPAIPVVCFFACTIAVAMYLSSDAYSKYQEKGYRLELGHLKGKELEKARQEYEAARNDFYFTLAKNAIVPTLLIATYAVCWPAAIALTVLYMGYEIYHAYDQHQSKKEAERLALEGPKEDDFLDDIYDEEDARLLNKEENIDIDNCCFI</sequence>
<evidence type="ECO:0000313" key="3">
    <source>
        <dbReference type="Proteomes" id="UP000054695"/>
    </source>
</evidence>
<proteinExistence type="predicted"/>
<dbReference type="RefSeq" id="WP_064115089.1">
    <property type="nucleotide sequence ID" value="NZ_CAAAIY010000010.1"/>
</dbReference>
<feature type="transmembrane region" description="Helical" evidence="1">
    <location>
        <begin position="394"/>
        <end position="412"/>
    </location>
</feature>
<feature type="transmembrane region" description="Helical" evidence="1">
    <location>
        <begin position="463"/>
        <end position="485"/>
    </location>
</feature>
<evidence type="ECO:0000313" key="2">
    <source>
        <dbReference type="EMBL" id="KTC73303.1"/>
    </source>
</evidence>
<reference evidence="2 3" key="1">
    <citation type="submission" date="2015-11" db="EMBL/GenBank/DDBJ databases">
        <title>Genomic analysis of 38 Legionella species identifies large and diverse effector repertoires.</title>
        <authorList>
            <person name="Burstein D."/>
            <person name="Amaro F."/>
            <person name="Zusman T."/>
            <person name="Lifshitz Z."/>
            <person name="Cohen O."/>
            <person name="Gilbert J.A."/>
            <person name="Pupko T."/>
            <person name="Shuman H.A."/>
            <person name="Segal G."/>
        </authorList>
    </citation>
    <scope>NUCLEOTIDE SEQUENCE [LARGE SCALE GENOMIC DNA]</scope>
    <source>
        <strain evidence="2 3">WIGA</strain>
    </source>
</reference>
<keyword evidence="1" id="KW-1133">Transmembrane helix</keyword>
<dbReference type="AlphaFoldDB" id="A0A0W0RQG0"/>
<evidence type="ECO:0000256" key="1">
    <source>
        <dbReference type="SAM" id="Phobius"/>
    </source>
</evidence>
<feature type="transmembrane region" description="Helical" evidence="1">
    <location>
        <begin position="211"/>
        <end position="232"/>
    </location>
</feature>
<organism evidence="2 3">
    <name type="scientific">Legionella bozemanae</name>
    <name type="common">Fluoribacter bozemanae</name>
    <dbReference type="NCBI Taxonomy" id="447"/>
    <lineage>
        <taxon>Bacteria</taxon>
        <taxon>Pseudomonadati</taxon>
        <taxon>Pseudomonadota</taxon>
        <taxon>Gammaproteobacteria</taxon>
        <taxon>Legionellales</taxon>
        <taxon>Legionellaceae</taxon>
        <taxon>Legionella</taxon>
    </lineage>
</organism>
<name>A0A0W0RQG0_LEGBO</name>
<dbReference type="PATRIC" id="fig|447.4.peg.2078"/>
<comment type="caution">
    <text evidence="2">The sequence shown here is derived from an EMBL/GenBank/DDBJ whole genome shotgun (WGS) entry which is preliminary data.</text>
</comment>
<gene>
    <name evidence="2" type="ORF">Lboz_1949</name>
</gene>
<accession>A0A0W0RQG0</accession>
<keyword evidence="3" id="KW-1185">Reference proteome</keyword>